<evidence type="ECO:0000256" key="3">
    <source>
        <dbReference type="SAM" id="SignalP"/>
    </source>
</evidence>
<keyword evidence="3" id="KW-0732">Signal</keyword>
<evidence type="ECO:0000256" key="2">
    <source>
        <dbReference type="ARBA" id="ARBA00022801"/>
    </source>
</evidence>
<keyword evidence="7" id="KW-1185">Reference proteome</keyword>
<dbReference type="RefSeq" id="WP_107215121.1">
    <property type="nucleotide sequence ID" value="NZ_KZ686269.1"/>
</dbReference>
<dbReference type="GO" id="GO:0016787">
    <property type="term" value="F:hydrolase activity"/>
    <property type="evidence" value="ECO:0007669"/>
    <property type="project" value="UniProtKB-KW"/>
</dbReference>
<dbReference type="OrthoDB" id="9764377at2"/>
<dbReference type="InterPro" id="IPR017850">
    <property type="entry name" value="Alkaline_phosphatase_core_sf"/>
</dbReference>
<evidence type="ECO:0000313" key="6">
    <source>
        <dbReference type="EMBL" id="PST82863.1"/>
    </source>
</evidence>
<dbReference type="InterPro" id="IPR052701">
    <property type="entry name" value="GAG_Ulvan_Degrading_Sulfatases"/>
</dbReference>
<dbReference type="InterPro" id="IPR000917">
    <property type="entry name" value="Sulfatase_N"/>
</dbReference>
<name>A0A2T3HKC6_9SPHI</name>
<feature type="domain" description="Sulfatase N-terminal" evidence="4">
    <location>
        <begin position="28"/>
        <end position="408"/>
    </location>
</feature>
<dbReference type="Pfam" id="PF00884">
    <property type="entry name" value="Sulfatase"/>
    <property type="match status" value="1"/>
</dbReference>
<dbReference type="EMBL" id="PYLS01000005">
    <property type="protein sequence ID" value="PST82863.1"/>
    <property type="molecule type" value="Genomic_DNA"/>
</dbReference>
<dbReference type="PANTHER" id="PTHR43751:SF3">
    <property type="entry name" value="SULFATASE N-TERMINAL DOMAIN-CONTAINING PROTEIN"/>
    <property type="match status" value="1"/>
</dbReference>
<dbReference type="Pfam" id="PF07691">
    <property type="entry name" value="PA14"/>
    <property type="match status" value="1"/>
</dbReference>
<evidence type="ECO:0000259" key="4">
    <source>
        <dbReference type="Pfam" id="PF00884"/>
    </source>
</evidence>
<feature type="chain" id="PRO_5015634766" evidence="3">
    <location>
        <begin position="25"/>
        <end position="685"/>
    </location>
</feature>
<evidence type="ECO:0000313" key="7">
    <source>
        <dbReference type="Proteomes" id="UP000240912"/>
    </source>
</evidence>
<dbReference type="SUPFAM" id="SSF53649">
    <property type="entry name" value="Alkaline phosphatase-like"/>
    <property type="match status" value="1"/>
</dbReference>
<comment type="similarity">
    <text evidence="1">Belongs to the sulfatase family.</text>
</comment>
<feature type="domain" description="PA14" evidence="5">
    <location>
        <begin position="590"/>
        <end position="650"/>
    </location>
</feature>
<proteinExistence type="inferred from homology"/>
<dbReference type="InterPro" id="IPR011658">
    <property type="entry name" value="PA14_dom"/>
</dbReference>
<dbReference type="PANTHER" id="PTHR43751">
    <property type="entry name" value="SULFATASE"/>
    <property type="match status" value="1"/>
</dbReference>
<accession>A0A2T3HKC6</accession>
<protein>
    <submittedName>
        <fullName evidence="6">Sulfatase</fullName>
    </submittedName>
</protein>
<reference evidence="6 7" key="1">
    <citation type="submission" date="2018-03" db="EMBL/GenBank/DDBJ databases">
        <authorList>
            <person name="Keele B.F."/>
        </authorList>
    </citation>
    <scope>NUCLEOTIDE SEQUENCE [LARGE SCALE GENOMIC DNA]</scope>
    <source>
        <strain evidence="6 7">YL28-9</strain>
    </source>
</reference>
<dbReference type="AlphaFoldDB" id="A0A2T3HKC6"/>
<dbReference type="Gene3D" id="3.40.720.10">
    <property type="entry name" value="Alkaline Phosphatase, subunit A"/>
    <property type="match status" value="1"/>
</dbReference>
<sequence length="685" mass="75612">MSALRLSIAALAALLLPLSSPAQKTSRPNIIFILTDDLGYGDLGVFWQNKIRGKQPAMTTPGLDKMAAEGAILTQYCAAPVCAPSRASLLTGRSQGHSNVRNNQFDKALENNHTLASVLKAAGYHTAAIGKWGLQGKAQAPKWPAHPLKRGFDSYFGYIAHADGHEHYPKEGLYRDPKNVWDNYTEVSQQLDKCYTGDLFTARAKQYIGEQAKRNSPFFLYLAYDTPHATIELPTGPYPQGRGLKGGLKWTGKPGEMINTANGTPDSYVYPEYANATYDHDQDASTAEIGWPETYKRYASVNKRLDEQIDDLLQLLKDLKIDKNTLVVFTSDNGPSAESYLPKNYDEFTPQFFQNYGPFGGLKRDMLEGGMMTPTIAWWPGHIPAGKRISSPSISYDWLPTFSELAGMPAPVTSDGVSLLPSLTGSGKQRPALIYSEYFVEGKTPAYKSFTPEHRNKIRREMQMLRLGNMVGLRYNVGSANDDFEIYDIIKDPRQMRNLAATNAALQREFKRMALSARRPDSGAVRPYDDAAVPAVAPQGPLATGLKWTRYPLTTDWLVQTNMVSPEISGVLPLGKVGRLQPVPGKMYVLTGYIRIPETGTYTLQIQGSGKVFARIHQAALIDGNFGDVQAYRHAGSIRLEKGYHPVSISFEAAKGLPQMVFQGENGQTLAAENMVHVGRQNASR</sequence>
<evidence type="ECO:0000259" key="5">
    <source>
        <dbReference type="Pfam" id="PF07691"/>
    </source>
</evidence>
<gene>
    <name evidence="6" type="ORF">C7T94_09515</name>
</gene>
<dbReference type="Proteomes" id="UP000240912">
    <property type="component" value="Unassembled WGS sequence"/>
</dbReference>
<evidence type="ECO:0000256" key="1">
    <source>
        <dbReference type="ARBA" id="ARBA00008779"/>
    </source>
</evidence>
<organism evidence="6 7">
    <name type="scientific">Pedobacter yulinensis</name>
    <dbReference type="NCBI Taxonomy" id="2126353"/>
    <lineage>
        <taxon>Bacteria</taxon>
        <taxon>Pseudomonadati</taxon>
        <taxon>Bacteroidota</taxon>
        <taxon>Sphingobacteriia</taxon>
        <taxon>Sphingobacteriales</taxon>
        <taxon>Sphingobacteriaceae</taxon>
        <taxon>Pedobacter</taxon>
    </lineage>
</organism>
<dbReference type="PROSITE" id="PS00523">
    <property type="entry name" value="SULFATASE_1"/>
    <property type="match status" value="1"/>
</dbReference>
<keyword evidence="2" id="KW-0378">Hydrolase</keyword>
<feature type="signal peptide" evidence="3">
    <location>
        <begin position="1"/>
        <end position="24"/>
    </location>
</feature>
<comment type="caution">
    <text evidence="6">The sequence shown here is derived from an EMBL/GenBank/DDBJ whole genome shotgun (WGS) entry which is preliminary data.</text>
</comment>
<dbReference type="InterPro" id="IPR024607">
    <property type="entry name" value="Sulfatase_CS"/>
</dbReference>